<dbReference type="Proteomes" id="UP000190648">
    <property type="component" value="Unassembled WGS sequence"/>
</dbReference>
<organism evidence="1 2">
    <name type="scientific">Patagioenas fasciata monilis</name>
    <dbReference type="NCBI Taxonomy" id="372326"/>
    <lineage>
        <taxon>Eukaryota</taxon>
        <taxon>Metazoa</taxon>
        <taxon>Chordata</taxon>
        <taxon>Craniata</taxon>
        <taxon>Vertebrata</taxon>
        <taxon>Euteleostomi</taxon>
        <taxon>Archelosauria</taxon>
        <taxon>Archosauria</taxon>
        <taxon>Dinosauria</taxon>
        <taxon>Saurischia</taxon>
        <taxon>Theropoda</taxon>
        <taxon>Coelurosauria</taxon>
        <taxon>Aves</taxon>
        <taxon>Neognathae</taxon>
        <taxon>Neoaves</taxon>
        <taxon>Columbimorphae</taxon>
        <taxon>Columbiformes</taxon>
        <taxon>Columbidae</taxon>
        <taxon>Patagioenas</taxon>
    </lineage>
</organism>
<sequence>MAWAVLACNFFPAPFHNTGQQYLEEGSVTPSPRNTISRISWRVLSSCSVCGFGLCCPFLETSLVSSGHLGLDLTPLTLQQRAAGESSFLV</sequence>
<gene>
    <name evidence="1" type="ORF">AV530_019538</name>
</gene>
<accession>A0A1V4JDJ1</accession>
<protein>
    <submittedName>
        <fullName evidence="1">Uncharacterized protein</fullName>
    </submittedName>
</protein>
<reference evidence="1 2" key="1">
    <citation type="submission" date="2016-02" db="EMBL/GenBank/DDBJ databases">
        <title>Band-tailed pigeon sequencing and assembly.</title>
        <authorList>
            <person name="Soares A.E."/>
            <person name="Novak B.J."/>
            <person name="Rice E.S."/>
            <person name="O'Connell B."/>
            <person name="Chang D."/>
            <person name="Weber S."/>
            <person name="Shapiro B."/>
        </authorList>
    </citation>
    <scope>NUCLEOTIDE SEQUENCE [LARGE SCALE GENOMIC DNA]</scope>
    <source>
        <strain evidence="1">BTP2013</strain>
        <tissue evidence="1">Blood</tissue>
    </source>
</reference>
<name>A0A1V4JDJ1_PATFA</name>
<proteinExistence type="predicted"/>
<evidence type="ECO:0000313" key="1">
    <source>
        <dbReference type="EMBL" id="OPJ70382.1"/>
    </source>
</evidence>
<dbReference type="AlphaFoldDB" id="A0A1V4JDJ1"/>
<evidence type="ECO:0000313" key="2">
    <source>
        <dbReference type="Proteomes" id="UP000190648"/>
    </source>
</evidence>
<keyword evidence="2" id="KW-1185">Reference proteome</keyword>
<comment type="caution">
    <text evidence="1">The sequence shown here is derived from an EMBL/GenBank/DDBJ whole genome shotgun (WGS) entry which is preliminary data.</text>
</comment>
<dbReference type="EMBL" id="LSYS01007908">
    <property type="protein sequence ID" value="OPJ70382.1"/>
    <property type="molecule type" value="Genomic_DNA"/>
</dbReference>